<name>A0ABR5CXZ5_9HYPH</name>
<proteinExistence type="predicted"/>
<dbReference type="EMBL" id="JWJH01000001">
    <property type="protein sequence ID" value="KJF69674.1"/>
    <property type="molecule type" value="Genomic_DNA"/>
</dbReference>
<reference evidence="1 2" key="1">
    <citation type="submission" date="2015-03" db="EMBL/GenBank/DDBJ databases">
        <title>Draft Genome Sequences of Agrobacterium nepotum Strain 39/7T (= CFBP 7436T = LMG 26435T) and Agrobacterium sp. Strain KFB 330 (= CFBP 8308 = LMG 28674).</title>
        <authorList>
            <person name="Kuzmanovic N."/>
            <person name="Pulawska J."/>
            <person name="Obradovic A."/>
        </authorList>
    </citation>
    <scope>NUCLEOTIDE SEQUENCE [LARGE SCALE GENOMIC DNA]</scope>
    <source>
        <strain evidence="1 2">39/7</strain>
    </source>
</reference>
<evidence type="ECO:0000313" key="1">
    <source>
        <dbReference type="EMBL" id="KJF69674.1"/>
    </source>
</evidence>
<sequence>MKLTLKVVNAAGAILAQAGAEDEVFLVYRAEYCEGDLLVVEISEPGHIWLALDAGMPPTLVFLRKTEFVLPVPSASRRKSYPPQAFSGVIHRITARRALAGEVGVRRNLALNPFDDHENTSLFPHVYASTETRGEAAFAARNVIDGEKASAGHGFWPYTSWGINRDPEASLTLVFGRAVLIDQLTFYLRADFPHDAWWEQASVTFSDGESASFALRKTGAAQTFPVAPRQVEWIRLHDLKKADDPSPFPALTQIEVWGADLRETLQSASG</sequence>
<dbReference type="InterPro" id="IPR008979">
    <property type="entry name" value="Galactose-bd-like_sf"/>
</dbReference>
<protein>
    <submittedName>
        <fullName evidence="1">Carbohydrate-binding protein</fullName>
    </submittedName>
</protein>
<organism evidence="1 2">
    <name type="scientific">Rhizobium nepotum 39/7</name>
    <dbReference type="NCBI Taxonomy" id="1368418"/>
    <lineage>
        <taxon>Bacteria</taxon>
        <taxon>Pseudomonadati</taxon>
        <taxon>Pseudomonadota</taxon>
        <taxon>Alphaproteobacteria</taxon>
        <taxon>Hyphomicrobiales</taxon>
        <taxon>Rhizobiaceae</taxon>
        <taxon>Rhizobium/Agrobacterium group</taxon>
        <taxon>Rhizobium</taxon>
    </lineage>
</organism>
<dbReference type="Gene3D" id="2.60.120.260">
    <property type="entry name" value="Galactose-binding domain-like"/>
    <property type="match status" value="1"/>
</dbReference>
<keyword evidence="2" id="KW-1185">Reference proteome</keyword>
<dbReference type="SUPFAM" id="SSF49785">
    <property type="entry name" value="Galactose-binding domain-like"/>
    <property type="match status" value="1"/>
</dbReference>
<dbReference type="Proteomes" id="UP000052068">
    <property type="component" value="Unassembled WGS sequence"/>
</dbReference>
<gene>
    <name evidence="1" type="ORF">RS75_00375</name>
</gene>
<accession>A0ABR5CXZ5</accession>
<comment type="caution">
    <text evidence="1">The sequence shown here is derived from an EMBL/GenBank/DDBJ whole genome shotgun (WGS) entry which is preliminary data.</text>
</comment>
<evidence type="ECO:0000313" key="2">
    <source>
        <dbReference type="Proteomes" id="UP000052068"/>
    </source>
</evidence>
<dbReference type="RefSeq" id="WP_045016269.1">
    <property type="nucleotide sequence ID" value="NZ_JWJH01000001.1"/>
</dbReference>